<proteinExistence type="inferred from homology"/>
<dbReference type="InterPro" id="IPR047272">
    <property type="entry name" value="S49_SppA_C"/>
</dbReference>
<dbReference type="InterPro" id="IPR029045">
    <property type="entry name" value="ClpP/crotonase-like_dom_sf"/>
</dbReference>
<feature type="domain" description="Peptidase S49" evidence="6">
    <location>
        <begin position="126"/>
        <end position="275"/>
    </location>
</feature>
<reference evidence="7 8" key="1">
    <citation type="submission" date="2019-07" db="EMBL/GenBank/DDBJ databases">
        <title>Whole genome shotgun sequence of Marinococcus halophilus NBRC 102359.</title>
        <authorList>
            <person name="Hosoyama A."/>
            <person name="Uohara A."/>
            <person name="Ohji S."/>
            <person name="Ichikawa N."/>
        </authorList>
    </citation>
    <scope>NUCLEOTIDE SEQUENCE [LARGE SCALE GENOMIC DNA]</scope>
    <source>
        <strain evidence="7 8">NBRC 102359</strain>
    </source>
</reference>
<feature type="signal peptide" evidence="5">
    <location>
        <begin position="1"/>
        <end position="25"/>
    </location>
</feature>
<protein>
    <submittedName>
        <fullName evidence="7">Putative signal peptide peptidase SppA</fullName>
    </submittedName>
</protein>
<dbReference type="AlphaFoldDB" id="A0A510Y477"/>
<dbReference type="EMBL" id="BJUN01000004">
    <property type="protein sequence ID" value="GEK58145.1"/>
    <property type="molecule type" value="Genomic_DNA"/>
</dbReference>
<dbReference type="GO" id="GO:0006508">
    <property type="term" value="P:proteolysis"/>
    <property type="evidence" value="ECO:0007669"/>
    <property type="project" value="UniProtKB-KW"/>
</dbReference>
<keyword evidence="4" id="KW-0720">Serine protease</keyword>
<evidence type="ECO:0000313" key="7">
    <source>
        <dbReference type="EMBL" id="GEK58145.1"/>
    </source>
</evidence>
<feature type="chain" id="PRO_5039279889" evidence="5">
    <location>
        <begin position="26"/>
        <end position="332"/>
    </location>
</feature>
<organism evidence="7 8">
    <name type="scientific">Marinococcus halophilus</name>
    <dbReference type="NCBI Taxonomy" id="1371"/>
    <lineage>
        <taxon>Bacteria</taxon>
        <taxon>Bacillati</taxon>
        <taxon>Bacillota</taxon>
        <taxon>Bacilli</taxon>
        <taxon>Bacillales</taxon>
        <taxon>Bacillaceae</taxon>
        <taxon>Marinococcus</taxon>
    </lineage>
</organism>
<dbReference type="PANTHER" id="PTHR42987">
    <property type="entry name" value="PEPTIDASE S49"/>
    <property type="match status" value="1"/>
</dbReference>
<dbReference type="InterPro" id="IPR001907">
    <property type="entry name" value="ClpP"/>
</dbReference>
<keyword evidence="5" id="KW-0732">Signal</keyword>
<comment type="caution">
    <text evidence="7">The sequence shown here is derived from an EMBL/GenBank/DDBJ whole genome shotgun (WGS) entry which is preliminary data.</text>
</comment>
<gene>
    <name evidence="7" type="primary">sppA</name>
    <name evidence="7" type="ORF">MHA01_10500</name>
</gene>
<dbReference type="PANTHER" id="PTHR42987:SF7">
    <property type="entry name" value="SIGNAL PEPTIDE PEPTIDASE SPPA-RELATED"/>
    <property type="match status" value="1"/>
</dbReference>
<dbReference type="CDD" id="cd07023">
    <property type="entry name" value="S49_Sppa_N_C"/>
    <property type="match status" value="1"/>
</dbReference>
<dbReference type="PRINTS" id="PR00127">
    <property type="entry name" value="CLPPROTEASEP"/>
</dbReference>
<evidence type="ECO:0000256" key="4">
    <source>
        <dbReference type="ARBA" id="ARBA00022825"/>
    </source>
</evidence>
<dbReference type="Proteomes" id="UP000321051">
    <property type="component" value="Unassembled WGS sequence"/>
</dbReference>
<dbReference type="InterPro" id="IPR004635">
    <property type="entry name" value="Pept_S49_SppA"/>
</dbReference>
<keyword evidence="2" id="KW-0645">Protease</keyword>
<evidence type="ECO:0000256" key="1">
    <source>
        <dbReference type="ARBA" id="ARBA00008683"/>
    </source>
</evidence>
<sequence>MMNAKRWFALLAAAVLLIVSLGAQTAFSLWNTVSNQAQNQQNQENIVKRGSSDNRIAMLDVEGTIQSSSGSGAFSGEGYNHEEFLSNLEEAGSSADVDGIIINVNSPGGGVVESDEIHDAVVEVQEEENKPVYVSMGNTAASGGYYLAAPADKIVAHSATITGSIGVIMSSLNYSELAENLGIDSVNITSGEFKDIGSPTEEVTEEDREIMQGIVDDMYEDFLQVVIDGRGFSEEKARNLADGRIYTGEQAEENGLIDELGTTEDTISMMEEDLELGDATVERYTSDGFSWQSLLQNTVQGMFISDEKLLGLQELLKSVGSASPRPMYLYEG</sequence>
<name>A0A510Y477_MARHA</name>
<dbReference type="RefSeq" id="WP_233133327.1">
    <property type="nucleotide sequence ID" value="NZ_BJUN01000004.1"/>
</dbReference>
<evidence type="ECO:0000256" key="2">
    <source>
        <dbReference type="ARBA" id="ARBA00022670"/>
    </source>
</evidence>
<evidence type="ECO:0000256" key="3">
    <source>
        <dbReference type="ARBA" id="ARBA00022801"/>
    </source>
</evidence>
<dbReference type="Gene3D" id="3.90.226.10">
    <property type="entry name" value="2-enoyl-CoA Hydratase, Chain A, domain 1"/>
    <property type="match status" value="1"/>
</dbReference>
<evidence type="ECO:0000313" key="8">
    <source>
        <dbReference type="Proteomes" id="UP000321051"/>
    </source>
</evidence>
<comment type="similarity">
    <text evidence="1">Belongs to the peptidase S49 family.</text>
</comment>
<dbReference type="SUPFAM" id="SSF52096">
    <property type="entry name" value="ClpP/crotonase"/>
    <property type="match status" value="1"/>
</dbReference>
<dbReference type="Gene3D" id="6.20.330.10">
    <property type="match status" value="1"/>
</dbReference>
<dbReference type="STRING" id="1371.GCA_900166605_01972"/>
<dbReference type="InterPro" id="IPR002142">
    <property type="entry name" value="Peptidase_S49"/>
</dbReference>
<keyword evidence="3" id="KW-0378">Hydrolase</keyword>
<dbReference type="GO" id="GO:0004252">
    <property type="term" value="F:serine-type endopeptidase activity"/>
    <property type="evidence" value="ECO:0007669"/>
    <property type="project" value="InterPro"/>
</dbReference>
<dbReference type="Pfam" id="PF01343">
    <property type="entry name" value="Peptidase_S49"/>
    <property type="match status" value="1"/>
</dbReference>
<evidence type="ECO:0000259" key="6">
    <source>
        <dbReference type="Pfam" id="PF01343"/>
    </source>
</evidence>
<accession>A0A510Y477</accession>
<evidence type="ECO:0000256" key="5">
    <source>
        <dbReference type="SAM" id="SignalP"/>
    </source>
</evidence>
<dbReference type="GO" id="GO:0004176">
    <property type="term" value="F:ATP-dependent peptidase activity"/>
    <property type="evidence" value="ECO:0007669"/>
    <property type="project" value="InterPro"/>
</dbReference>
<dbReference type="NCBIfam" id="TIGR00706">
    <property type="entry name" value="SppA_dom"/>
    <property type="match status" value="1"/>
</dbReference>
<keyword evidence="8" id="KW-1185">Reference proteome</keyword>